<sequence>MDSTHSLEQQHNEDDRDIRDWVDEEHLAIIVVRNQSYDKFKSLSTRVGSTISSHEASFEVSSLNNSTISPSPKDNKVSILVLCCSVLLSMKLSKSHSTKWELLKYAIIKL</sequence>
<accession>A0AAP0J6C7</accession>
<proteinExistence type="predicted"/>
<comment type="caution">
    <text evidence="1">The sequence shown here is derived from an EMBL/GenBank/DDBJ whole genome shotgun (WGS) entry which is preliminary data.</text>
</comment>
<reference evidence="1 2" key="1">
    <citation type="submission" date="2024-01" db="EMBL/GenBank/DDBJ databases">
        <title>Genome assemblies of Stephania.</title>
        <authorList>
            <person name="Yang L."/>
        </authorList>
    </citation>
    <scope>NUCLEOTIDE SEQUENCE [LARGE SCALE GENOMIC DNA]</scope>
    <source>
        <strain evidence="1">YNDBR</strain>
        <tissue evidence="1">Leaf</tissue>
    </source>
</reference>
<organism evidence="1 2">
    <name type="scientific">Stephania yunnanensis</name>
    <dbReference type="NCBI Taxonomy" id="152371"/>
    <lineage>
        <taxon>Eukaryota</taxon>
        <taxon>Viridiplantae</taxon>
        <taxon>Streptophyta</taxon>
        <taxon>Embryophyta</taxon>
        <taxon>Tracheophyta</taxon>
        <taxon>Spermatophyta</taxon>
        <taxon>Magnoliopsida</taxon>
        <taxon>Ranunculales</taxon>
        <taxon>Menispermaceae</taxon>
        <taxon>Menispermoideae</taxon>
        <taxon>Cissampelideae</taxon>
        <taxon>Stephania</taxon>
    </lineage>
</organism>
<dbReference type="Proteomes" id="UP001420932">
    <property type="component" value="Unassembled WGS sequence"/>
</dbReference>
<protein>
    <submittedName>
        <fullName evidence="1">Uncharacterized protein</fullName>
    </submittedName>
</protein>
<gene>
    <name evidence="1" type="ORF">Syun_017075</name>
</gene>
<evidence type="ECO:0000313" key="2">
    <source>
        <dbReference type="Proteomes" id="UP001420932"/>
    </source>
</evidence>
<name>A0AAP0J6C7_9MAGN</name>
<dbReference type="EMBL" id="JBBNAF010000007">
    <property type="protein sequence ID" value="KAK9128278.1"/>
    <property type="molecule type" value="Genomic_DNA"/>
</dbReference>
<dbReference type="AlphaFoldDB" id="A0AAP0J6C7"/>
<keyword evidence="2" id="KW-1185">Reference proteome</keyword>
<evidence type="ECO:0000313" key="1">
    <source>
        <dbReference type="EMBL" id="KAK9128278.1"/>
    </source>
</evidence>